<name>M4ZLX8_9BRAD</name>
<proteinExistence type="predicted"/>
<dbReference type="STRING" id="1245469.S58_12300"/>
<keyword evidence="1" id="KW-1133">Transmembrane helix</keyword>
<dbReference type="Proteomes" id="UP000011841">
    <property type="component" value="Chromosome"/>
</dbReference>
<keyword evidence="3" id="KW-1185">Reference proteome</keyword>
<gene>
    <name evidence="2" type="ORF">S58_12300</name>
</gene>
<dbReference type="AlphaFoldDB" id="M4ZLX8"/>
<dbReference type="GeneID" id="301821144"/>
<evidence type="ECO:0000313" key="2">
    <source>
        <dbReference type="EMBL" id="BAM87240.1"/>
    </source>
</evidence>
<keyword evidence="1" id="KW-0472">Membrane</keyword>
<dbReference type="RefSeq" id="WP_015664373.1">
    <property type="nucleotide sequence ID" value="NC_020453.1"/>
</dbReference>
<evidence type="ECO:0000256" key="1">
    <source>
        <dbReference type="SAM" id="Phobius"/>
    </source>
</evidence>
<dbReference type="HOGENOM" id="CLU_3165351_0_0_5"/>
<feature type="transmembrane region" description="Helical" evidence="1">
    <location>
        <begin position="6"/>
        <end position="23"/>
    </location>
</feature>
<dbReference type="KEGG" id="aol:S58_12300"/>
<sequence>MPLPNWLGIPGAIVLISLIVYGFRQGMKVTKKQEGDPPENTDGYNHH</sequence>
<protein>
    <submittedName>
        <fullName evidence="2">Uncharacterized protein</fullName>
    </submittedName>
</protein>
<keyword evidence="1" id="KW-0812">Transmembrane</keyword>
<organism evidence="2 3">
    <name type="scientific">Bradyrhizobium oligotrophicum S58</name>
    <dbReference type="NCBI Taxonomy" id="1245469"/>
    <lineage>
        <taxon>Bacteria</taxon>
        <taxon>Pseudomonadati</taxon>
        <taxon>Pseudomonadota</taxon>
        <taxon>Alphaproteobacteria</taxon>
        <taxon>Hyphomicrobiales</taxon>
        <taxon>Nitrobacteraceae</taxon>
        <taxon>Bradyrhizobium</taxon>
    </lineage>
</organism>
<dbReference type="PATRIC" id="fig|1245469.3.peg.1260"/>
<accession>M4ZLX8</accession>
<reference evidence="2 3" key="1">
    <citation type="journal article" date="2013" name="Appl. Environ. Microbiol.">
        <title>Genome analysis suggests that the soil oligotrophic bacterium Agromonas oligotrophica (Bradyrhizobium oligotrophicum) is a nitrogen-fixing symbiont of Aeschynomene indica.</title>
        <authorList>
            <person name="Okubo T."/>
            <person name="Fukushima S."/>
            <person name="Itakura M."/>
            <person name="Oshima K."/>
            <person name="Longtonglang A."/>
            <person name="Teaumroong N."/>
            <person name="Mitsui H."/>
            <person name="Hattori M."/>
            <person name="Hattori R."/>
            <person name="Hattori T."/>
            <person name="Minamisawa K."/>
        </authorList>
    </citation>
    <scope>NUCLEOTIDE SEQUENCE [LARGE SCALE GENOMIC DNA]</scope>
    <source>
        <strain evidence="2 3">S58</strain>
    </source>
</reference>
<dbReference type="EMBL" id="AP012603">
    <property type="protein sequence ID" value="BAM87240.1"/>
    <property type="molecule type" value="Genomic_DNA"/>
</dbReference>
<evidence type="ECO:0000313" key="3">
    <source>
        <dbReference type="Proteomes" id="UP000011841"/>
    </source>
</evidence>